<dbReference type="Proteomes" id="UP001146120">
    <property type="component" value="Unassembled WGS sequence"/>
</dbReference>
<keyword evidence="2" id="KW-1185">Reference proteome</keyword>
<protein>
    <submittedName>
        <fullName evidence="1">Uncharacterized protein</fullName>
    </submittedName>
</protein>
<evidence type="ECO:0000313" key="1">
    <source>
        <dbReference type="EMBL" id="DAZ92762.1"/>
    </source>
</evidence>
<evidence type="ECO:0000313" key="2">
    <source>
        <dbReference type="Proteomes" id="UP001146120"/>
    </source>
</evidence>
<name>A0AAV2YCN2_9STRA</name>
<comment type="caution">
    <text evidence="1">The sequence shown here is derived from an EMBL/GenBank/DDBJ whole genome shotgun (WGS) entry which is preliminary data.</text>
</comment>
<accession>A0AAV2YCN2</accession>
<dbReference type="EMBL" id="DAKRPA010000387">
    <property type="protein sequence ID" value="DAZ92762.1"/>
    <property type="molecule type" value="Genomic_DNA"/>
</dbReference>
<organism evidence="1 2">
    <name type="scientific">Lagenidium giganteum</name>
    <dbReference type="NCBI Taxonomy" id="4803"/>
    <lineage>
        <taxon>Eukaryota</taxon>
        <taxon>Sar</taxon>
        <taxon>Stramenopiles</taxon>
        <taxon>Oomycota</taxon>
        <taxon>Peronosporomycetes</taxon>
        <taxon>Pythiales</taxon>
        <taxon>Pythiaceae</taxon>
    </lineage>
</organism>
<gene>
    <name evidence="1" type="ORF">N0F65_007957</name>
</gene>
<reference evidence="1" key="1">
    <citation type="submission" date="2022-11" db="EMBL/GenBank/DDBJ databases">
        <authorList>
            <person name="Morgan W.R."/>
            <person name="Tartar A."/>
        </authorList>
    </citation>
    <scope>NUCLEOTIDE SEQUENCE</scope>
    <source>
        <strain evidence="1">ARSEF 373</strain>
    </source>
</reference>
<sequence length="12" mass="1579">MVMEQHRELLRH</sequence>
<reference evidence="1" key="2">
    <citation type="journal article" date="2023" name="Microbiol Resour">
        <title>Decontamination and Annotation of the Draft Genome Sequence of the Oomycete Lagenidium giganteum ARSEF 373.</title>
        <authorList>
            <person name="Morgan W.R."/>
            <person name="Tartar A."/>
        </authorList>
    </citation>
    <scope>NUCLEOTIDE SEQUENCE</scope>
    <source>
        <strain evidence="1">ARSEF 373</strain>
    </source>
</reference>
<proteinExistence type="predicted"/>